<keyword evidence="2" id="KW-1185">Reference proteome</keyword>
<organism evidence="1 2">
    <name type="scientific">Willisornis vidua</name>
    <name type="common">Xingu scale-backed antbird</name>
    <dbReference type="NCBI Taxonomy" id="1566151"/>
    <lineage>
        <taxon>Eukaryota</taxon>
        <taxon>Metazoa</taxon>
        <taxon>Chordata</taxon>
        <taxon>Craniata</taxon>
        <taxon>Vertebrata</taxon>
        <taxon>Euteleostomi</taxon>
        <taxon>Archelosauria</taxon>
        <taxon>Archosauria</taxon>
        <taxon>Dinosauria</taxon>
        <taxon>Saurischia</taxon>
        <taxon>Theropoda</taxon>
        <taxon>Coelurosauria</taxon>
        <taxon>Aves</taxon>
        <taxon>Neognathae</taxon>
        <taxon>Neoaves</taxon>
        <taxon>Telluraves</taxon>
        <taxon>Australaves</taxon>
        <taxon>Passeriformes</taxon>
        <taxon>Thamnophilidae</taxon>
        <taxon>Willisornis</taxon>
    </lineage>
</organism>
<protein>
    <submittedName>
        <fullName evidence="1">Rna-directed dna polymerase from mobile element jockey-like</fullName>
    </submittedName>
</protein>
<comment type="caution">
    <text evidence="1">The sequence shown here is derived from an EMBL/GenBank/DDBJ whole genome shotgun (WGS) entry which is preliminary data.</text>
</comment>
<sequence length="182" mass="20307">MIFEWSWESQEIPADWKLAKVVPVFKKGKKEDPGNYRPVSRTSVPGKVLDKISLGSIEKHLKDNAVTGHRQHGFMRGKSSLSNLISFKHKGSILGPVLFMNDLDAGLEGIQSKFADDTKLGAAIDSLEGREALKRDLDKLEGWAMTNHMKFNKGKCHILHLGWGNLGCMYRQGDETLESNAT</sequence>
<evidence type="ECO:0000313" key="2">
    <source>
        <dbReference type="Proteomes" id="UP001145742"/>
    </source>
</evidence>
<dbReference type="EMBL" id="WHWB01032283">
    <property type="protein sequence ID" value="KAJ7426227.1"/>
    <property type="molecule type" value="Genomic_DNA"/>
</dbReference>
<evidence type="ECO:0000313" key="1">
    <source>
        <dbReference type="EMBL" id="KAJ7426227.1"/>
    </source>
</evidence>
<dbReference type="Proteomes" id="UP001145742">
    <property type="component" value="Unassembled WGS sequence"/>
</dbReference>
<dbReference type="PANTHER" id="PTHR33332">
    <property type="entry name" value="REVERSE TRANSCRIPTASE DOMAIN-CONTAINING PROTEIN"/>
    <property type="match status" value="1"/>
</dbReference>
<accession>A0ABQ9DPG7</accession>
<gene>
    <name evidence="1" type="ORF">WISP_17934</name>
</gene>
<reference evidence="1" key="1">
    <citation type="submission" date="2019-10" db="EMBL/GenBank/DDBJ databases">
        <authorList>
            <person name="Soares A.E.R."/>
            <person name="Aleixo A."/>
            <person name="Schneider P."/>
            <person name="Miyaki C.Y."/>
            <person name="Schneider M.P."/>
            <person name="Mello C."/>
            <person name="Vasconcelos A.T.R."/>
        </authorList>
    </citation>
    <scope>NUCLEOTIDE SEQUENCE</scope>
    <source>
        <tissue evidence="1">Muscle</tissue>
    </source>
</reference>
<proteinExistence type="predicted"/>
<name>A0ABQ9DPG7_9PASS</name>